<dbReference type="CDD" id="cd08297">
    <property type="entry name" value="CAD3"/>
    <property type="match status" value="1"/>
</dbReference>
<protein>
    <recommendedName>
        <fullName evidence="3">alcohol dehydrogenase</fullName>
        <ecNumber evidence="3">1.1.1.1</ecNumber>
    </recommendedName>
</protein>
<dbReference type="Gene3D" id="3.40.50.720">
    <property type="entry name" value="NAD(P)-binding Rossmann-like Domain"/>
    <property type="match status" value="1"/>
</dbReference>
<dbReference type="SUPFAM" id="SSF51735">
    <property type="entry name" value="NAD(P)-binding Rossmann-fold domains"/>
    <property type="match status" value="1"/>
</dbReference>
<feature type="domain" description="Enoyl reductase (ER)" evidence="9">
    <location>
        <begin position="47"/>
        <end position="367"/>
    </location>
</feature>
<keyword evidence="7" id="KW-0520">NAD</keyword>
<sequence>MVPYSVRWQQSFPYPIYQSCLFPQSNMRKSLRATMLRLSTKRFRSQSQARMRFWSTSNILEAWKGDWPLRTKPNLIGGHEGAGVVVAVGELVEDVKVGDHAGIMWLNGSCGHCEFCMASDEPLCEKALLSGYTVDGSFQQYAIGKAAHVARIPKGVPLDAVAPILCAGVTVYKALKESRAHAGQTVAIVGAGGGLGSLAVITLDSFTRTVQYAKAMGFRVIAIDAGSEKQEMCLNTLGAEEFVDFAKGDVVAKVKSLTGGLGAHAVILLAVSEKPFQQAAEYCRARGSVVCVGLPAKARISAEVFSIVVRMITIKGSYVGNRLDTQEAIDFFARGLIKAPFKVGKLSELSQVFKLMEENKIAGRYVLDTSVR</sequence>
<dbReference type="EMBL" id="LN890987">
    <property type="protein sequence ID" value="CUS12630.1"/>
    <property type="molecule type" value="Genomic_DNA"/>
</dbReference>
<evidence type="ECO:0000259" key="9">
    <source>
        <dbReference type="SMART" id="SM00829"/>
    </source>
</evidence>
<dbReference type="FunFam" id="3.40.50.720:FF:000039">
    <property type="entry name" value="Alcohol dehydrogenase AdhP"/>
    <property type="match status" value="1"/>
</dbReference>
<dbReference type="GO" id="GO:0004022">
    <property type="term" value="F:alcohol dehydrogenase (NAD+) activity"/>
    <property type="evidence" value="ECO:0007669"/>
    <property type="project" value="UniProtKB-EC"/>
</dbReference>
<dbReference type="InterPro" id="IPR036291">
    <property type="entry name" value="NAD(P)-bd_dom_sf"/>
</dbReference>
<dbReference type="GO" id="GO:0005737">
    <property type="term" value="C:cytoplasm"/>
    <property type="evidence" value="ECO:0007669"/>
    <property type="project" value="TreeGrafter"/>
</dbReference>
<dbReference type="PANTHER" id="PTHR42940:SF3">
    <property type="entry name" value="ALCOHOL DEHYDROGENASE 1-RELATED"/>
    <property type="match status" value="1"/>
</dbReference>
<dbReference type="Pfam" id="PF08240">
    <property type="entry name" value="ADH_N"/>
    <property type="match status" value="1"/>
</dbReference>
<evidence type="ECO:0000256" key="8">
    <source>
        <dbReference type="RuleBase" id="RU361277"/>
    </source>
</evidence>
<evidence type="ECO:0000256" key="1">
    <source>
        <dbReference type="ARBA" id="ARBA00001947"/>
    </source>
</evidence>
<dbReference type="EC" id="1.1.1.1" evidence="3"/>
<gene>
    <name evidence="10" type="ORF">GSTUAT00003242001</name>
</gene>
<dbReference type="PANTHER" id="PTHR42940">
    <property type="entry name" value="ALCOHOL DEHYDROGENASE 1-RELATED"/>
    <property type="match status" value="1"/>
</dbReference>
<dbReference type="SUPFAM" id="SSF50129">
    <property type="entry name" value="GroES-like"/>
    <property type="match status" value="1"/>
</dbReference>
<evidence type="ECO:0000256" key="2">
    <source>
        <dbReference type="ARBA" id="ARBA00008072"/>
    </source>
</evidence>
<accession>A0A292Q1Q1</accession>
<keyword evidence="4 8" id="KW-0479">Metal-binding</keyword>
<dbReference type="PROSITE" id="PS00059">
    <property type="entry name" value="ADH_ZINC"/>
    <property type="match status" value="1"/>
</dbReference>
<evidence type="ECO:0000256" key="4">
    <source>
        <dbReference type="ARBA" id="ARBA00022723"/>
    </source>
</evidence>
<dbReference type="GO" id="GO:0008270">
    <property type="term" value="F:zinc ion binding"/>
    <property type="evidence" value="ECO:0007669"/>
    <property type="project" value="InterPro"/>
</dbReference>
<keyword evidence="5 8" id="KW-0862">Zinc</keyword>
<evidence type="ECO:0000256" key="7">
    <source>
        <dbReference type="ARBA" id="ARBA00023027"/>
    </source>
</evidence>
<evidence type="ECO:0000256" key="5">
    <source>
        <dbReference type="ARBA" id="ARBA00022833"/>
    </source>
</evidence>
<dbReference type="InterPro" id="IPR011032">
    <property type="entry name" value="GroES-like_sf"/>
</dbReference>
<keyword evidence="11" id="KW-1185">Reference proteome</keyword>
<dbReference type="InterPro" id="IPR002328">
    <property type="entry name" value="ADH_Zn_CS"/>
</dbReference>
<organism evidence="10 11">
    <name type="scientific">Tuber aestivum</name>
    <name type="common">summer truffle</name>
    <dbReference type="NCBI Taxonomy" id="59557"/>
    <lineage>
        <taxon>Eukaryota</taxon>
        <taxon>Fungi</taxon>
        <taxon>Dikarya</taxon>
        <taxon>Ascomycota</taxon>
        <taxon>Pezizomycotina</taxon>
        <taxon>Pezizomycetes</taxon>
        <taxon>Pezizales</taxon>
        <taxon>Tuberaceae</taxon>
        <taxon>Tuber</taxon>
    </lineage>
</organism>
<dbReference type="InterPro" id="IPR013154">
    <property type="entry name" value="ADH-like_N"/>
</dbReference>
<dbReference type="Proteomes" id="UP001412239">
    <property type="component" value="Unassembled WGS sequence"/>
</dbReference>
<reference evidence="10" key="1">
    <citation type="submission" date="2015-10" db="EMBL/GenBank/DDBJ databases">
        <authorList>
            <person name="Regsiter A."/>
            <person name="william w."/>
        </authorList>
    </citation>
    <scope>NUCLEOTIDE SEQUENCE</scope>
    <source>
        <strain evidence="10">Montdore</strain>
    </source>
</reference>
<evidence type="ECO:0000313" key="11">
    <source>
        <dbReference type="Proteomes" id="UP001412239"/>
    </source>
</evidence>
<evidence type="ECO:0000313" key="10">
    <source>
        <dbReference type="EMBL" id="CUS12630.1"/>
    </source>
</evidence>
<comment type="cofactor">
    <cofactor evidence="1 8">
        <name>Zn(2+)</name>
        <dbReference type="ChEBI" id="CHEBI:29105"/>
    </cofactor>
</comment>
<dbReference type="AlphaFoldDB" id="A0A292Q1Q1"/>
<comment type="similarity">
    <text evidence="2 8">Belongs to the zinc-containing alcohol dehydrogenase family.</text>
</comment>
<dbReference type="Gene3D" id="3.90.180.10">
    <property type="entry name" value="Medium-chain alcohol dehydrogenases, catalytic domain"/>
    <property type="match status" value="1"/>
</dbReference>
<dbReference type="InterPro" id="IPR013149">
    <property type="entry name" value="ADH-like_C"/>
</dbReference>
<keyword evidence="6" id="KW-0560">Oxidoreductase</keyword>
<evidence type="ECO:0000256" key="6">
    <source>
        <dbReference type="ARBA" id="ARBA00023002"/>
    </source>
</evidence>
<dbReference type="Pfam" id="PF00107">
    <property type="entry name" value="ADH_zinc_N"/>
    <property type="match status" value="1"/>
</dbReference>
<name>A0A292Q1Q1_9PEZI</name>
<evidence type="ECO:0000256" key="3">
    <source>
        <dbReference type="ARBA" id="ARBA00013190"/>
    </source>
</evidence>
<proteinExistence type="inferred from homology"/>
<dbReference type="InterPro" id="IPR020843">
    <property type="entry name" value="ER"/>
</dbReference>
<dbReference type="SMART" id="SM00829">
    <property type="entry name" value="PKS_ER"/>
    <property type="match status" value="1"/>
</dbReference>